<keyword evidence="1 7" id="KW-0808">Transferase</keyword>
<keyword evidence="8" id="KW-1185">Reference proteome</keyword>
<evidence type="ECO:0000256" key="5">
    <source>
        <dbReference type="PROSITE-ProRule" id="PRU10141"/>
    </source>
</evidence>
<dbReference type="EC" id="2.7.11.1" evidence="7"/>
<evidence type="ECO:0000256" key="4">
    <source>
        <dbReference type="ARBA" id="ARBA00022840"/>
    </source>
</evidence>
<gene>
    <name evidence="7" type="primary">pknB_19</name>
    <name evidence="7" type="ORF">FF011L_48220</name>
</gene>
<keyword evidence="4 5" id="KW-0067">ATP-binding</keyword>
<dbReference type="Pfam" id="PF00069">
    <property type="entry name" value="Pkinase"/>
    <property type="match status" value="1"/>
</dbReference>
<dbReference type="Proteomes" id="UP000320672">
    <property type="component" value="Chromosome"/>
</dbReference>
<feature type="binding site" evidence="5">
    <location>
        <position position="135"/>
    </location>
    <ligand>
        <name>ATP</name>
        <dbReference type="ChEBI" id="CHEBI:30616"/>
    </ligand>
</feature>
<evidence type="ECO:0000313" key="8">
    <source>
        <dbReference type="Proteomes" id="UP000320672"/>
    </source>
</evidence>
<name>A0A517MMA2_9BACT</name>
<dbReference type="SUPFAM" id="SSF56112">
    <property type="entry name" value="Protein kinase-like (PK-like)"/>
    <property type="match status" value="1"/>
</dbReference>
<dbReference type="Gene3D" id="1.10.510.10">
    <property type="entry name" value="Transferase(Phosphotransferase) domain 1"/>
    <property type="match status" value="1"/>
</dbReference>
<protein>
    <submittedName>
        <fullName evidence="7">Serine/threonine-protein kinase PknB</fullName>
        <ecNumber evidence="7">2.7.11.1</ecNumber>
    </submittedName>
</protein>
<dbReference type="PANTHER" id="PTHR43289:SF34">
    <property type="entry name" value="SERINE_THREONINE-PROTEIN KINASE YBDM-RELATED"/>
    <property type="match status" value="1"/>
</dbReference>
<dbReference type="SUPFAM" id="SSF48452">
    <property type="entry name" value="TPR-like"/>
    <property type="match status" value="1"/>
</dbReference>
<dbReference type="AlphaFoldDB" id="A0A517MMA2"/>
<dbReference type="Gene3D" id="3.30.200.20">
    <property type="entry name" value="Phosphorylase Kinase, domain 1"/>
    <property type="match status" value="1"/>
</dbReference>
<dbReference type="GO" id="GO:0004674">
    <property type="term" value="F:protein serine/threonine kinase activity"/>
    <property type="evidence" value="ECO:0007669"/>
    <property type="project" value="UniProtKB-EC"/>
</dbReference>
<feature type="domain" description="Protein kinase" evidence="6">
    <location>
        <begin position="106"/>
        <end position="365"/>
    </location>
</feature>
<reference evidence="7 8" key="1">
    <citation type="submission" date="2019-02" db="EMBL/GenBank/DDBJ databases">
        <title>Deep-cultivation of Planctomycetes and their phenomic and genomic characterization uncovers novel biology.</title>
        <authorList>
            <person name="Wiegand S."/>
            <person name="Jogler M."/>
            <person name="Boedeker C."/>
            <person name="Pinto D."/>
            <person name="Vollmers J."/>
            <person name="Rivas-Marin E."/>
            <person name="Kohn T."/>
            <person name="Peeters S.H."/>
            <person name="Heuer A."/>
            <person name="Rast P."/>
            <person name="Oberbeckmann S."/>
            <person name="Bunk B."/>
            <person name="Jeske O."/>
            <person name="Meyerdierks A."/>
            <person name="Storesund J.E."/>
            <person name="Kallscheuer N."/>
            <person name="Luecker S."/>
            <person name="Lage O.M."/>
            <person name="Pohl T."/>
            <person name="Merkel B.J."/>
            <person name="Hornburger P."/>
            <person name="Mueller R.-W."/>
            <person name="Bruemmer F."/>
            <person name="Labrenz M."/>
            <person name="Spormann A.M."/>
            <person name="Op den Camp H."/>
            <person name="Overmann J."/>
            <person name="Amann R."/>
            <person name="Jetten M.S.M."/>
            <person name="Mascher T."/>
            <person name="Medema M.H."/>
            <person name="Devos D.P."/>
            <person name="Kaster A.-K."/>
            <person name="Ovreas L."/>
            <person name="Rohde M."/>
            <person name="Galperin M.Y."/>
            <person name="Jogler C."/>
        </authorList>
    </citation>
    <scope>NUCLEOTIDE SEQUENCE [LARGE SCALE GENOMIC DNA]</scope>
    <source>
        <strain evidence="7 8">FF011L</strain>
    </source>
</reference>
<dbReference type="Gene3D" id="1.25.40.10">
    <property type="entry name" value="Tetratricopeptide repeat domain"/>
    <property type="match status" value="1"/>
</dbReference>
<proteinExistence type="predicted"/>
<keyword evidence="3 7" id="KW-0418">Kinase</keyword>
<dbReference type="InterPro" id="IPR008271">
    <property type="entry name" value="Ser/Thr_kinase_AS"/>
</dbReference>
<dbReference type="EMBL" id="CP036262">
    <property type="protein sequence ID" value="QDS96018.1"/>
    <property type="molecule type" value="Genomic_DNA"/>
</dbReference>
<dbReference type="InterPro" id="IPR011009">
    <property type="entry name" value="Kinase-like_dom_sf"/>
</dbReference>
<dbReference type="PANTHER" id="PTHR43289">
    <property type="entry name" value="MITOGEN-ACTIVATED PROTEIN KINASE KINASE KINASE 20-RELATED"/>
    <property type="match status" value="1"/>
</dbReference>
<organism evidence="7 8">
    <name type="scientific">Roseimaritima multifibrata</name>
    <dbReference type="NCBI Taxonomy" id="1930274"/>
    <lineage>
        <taxon>Bacteria</taxon>
        <taxon>Pseudomonadati</taxon>
        <taxon>Planctomycetota</taxon>
        <taxon>Planctomycetia</taxon>
        <taxon>Pirellulales</taxon>
        <taxon>Pirellulaceae</taxon>
        <taxon>Roseimaritima</taxon>
    </lineage>
</organism>
<dbReference type="InterPro" id="IPR000719">
    <property type="entry name" value="Prot_kinase_dom"/>
</dbReference>
<evidence type="ECO:0000256" key="3">
    <source>
        <dbReference type="ARBA" id="ARBA00022777"/>
    </source>
</evidence>
<dbReference type="InterPro" id="IPR017441">
    <property type="entry name" value="Protein_kinase_ATP_BS"/>
</dbReference>
<dbReference type="GO" id="GO:0005524">
    <property type="term" value="F:ATP binding"/>
    <property type="evidence" value="ECO:0007669"/>
    <property type="project" value="UniProtKB-UniRule"/>
</dbReference>
<dbReference type="CDD" id="cd14014">
    <property type="entry name" value="STKc_PknB_like"/>
    <property type="match status" value="1"/>
</dbReference>
<keyword evidence="2 5" id="KW-0547">Nucleotide-binding</keyword>
<evidence type="ECO:0000313" key="7">
    <source>
        <dbReference type="EMBL" id="QDS96018.1"/>
    </source>
</evidence>
<dbReference type="PROSITE" id="PS00107">
    <property type="entry name" value="PROTEIN_KINASE_ATP"/>
    <property type="match status" value="1"/>
</dbReference>
<dbReference type="InterPro" id="IPR011990">
    <property type="entry name" value="TPR-like_helical_dom_sf"/>
</dbReference>
<accession>A0A517MMA2</accession>
<dbReference type="PROSITE" id="PS00108">
    <property type="entry name" value="PROTEIN_KINASE_ST"/>
    <property type="match status" value="1"/>
</dbReference>
<dbReference type="SMART" id="SM00220">
    <property type="entry name" value="S_TKc"/>
    <property type="match status" value="1"/>
</dbReference>
<evidence type="ECO:0000256" key="2">
    <source>
        <dbReference type="ARBA" id="ARBA00022741"/>
    </source>
</evidence>
<evidence type="ECO:0000256" key="1">
    <source>
        <dbReference type="ARBA" id="ARBA00022679"/>
    </source>
</evidence>
<sequence>MVLAGWKTHATFMGQIVWRFLFMLDADPDDTFASVDVLASDFLARYRDGDRPTIDEYVRRHPELAAAIQKMFPLVLSVEKVKIDQQVSGDGTATLAGRSPKQLGDFRLIREIGRGGMGVVFEAMQESLGRMVAVKLLPKQSLLDDAALRRFQREAKTAAAMHHTNIVPVFGTGEADGTSYLVMQLVQGETLDKKITEAGASFDFRRASLIAKQIADALDYAHHSGVLHRDVKPANILLDENDTAQITDFGLARNRQDDLTMTQALSGSPRYMAPERFQGLSDERSDIYSLGLTLYEMLTGEPAFVDSDPHQLMESVRQHRVKSVRLLRPDVPLDLETIVSKAMNPEASLRYQTAASLRDDLNRFLLDQPIQARRISPLSRCLRWCRRNPRIAASAGIALASLSLATLASTAGWVIVSQANQRTAEALRQSEQTVDVALLSLDGVVDIVAAPSAGIRDTGFDDSGFDNSGSPILRLNPSPHTAKVLESIQPLYERLSQQSPSRPDVIVQMIRASIRLALIQQQLGQTSAAIDSLDRGLQVLLTRSEMTALPENEKQRLLASLYNELAAANASAMRFDESEAASLEAITAAMKVPASDREAQLQLARAHVALGAPASQRRRVDSSSVQLAHQQQREHLNAAHEILEQLHQTPEEGGTVQESRGQGSLLEVLRAQVRLAESRLAKRPGLKQDHFAEAIKIFRRQLDATPDDTAVRFRLVEALAGVNLRREVRTPRQRNEARMRLRESLDELAPLRRQFPDTTLFAVAEVHVWHKLSNIARSAGDLSLASEHLDNAMRIQTQLVEESPENMTHRCWRALLYRSVAEIGDLQGDTEGKLAAIENASADLDAIAPSDQDQPFVLQTRQRIEELVLPDI</sequence>
<dbReference type="PROSITE" id="PS50011">
    <property type="entry name" value="PROTEIN_KINASE_DOM"/>
    <property type="match status" value="1"/>
</dbReference>
<evidence type="ECO:0000259" key="6">
    <source>
        <dbReference type="PROSITE" id="PS50011"/>
    </source>
</evidence>
<dbReference type="KEGG" id="rml:FF011L_48220"/>